<proteinExistence type="predicted"/>
<dbReference type="Proteomes" id="UP000251002">
    <property type="component" value="Unassembled WGS sequence"/>
</dbReference>
<evidence type="ECO:0000313" key="2">
    <source>
        <dbReference type="Proteomes" id="UP000251002"/>
    </source>
</evidence>
<gene>
    <name evidence="1" type="ORF">DP120_17425</name>
</gene>
<name>A0A365KK53_9BACL</name>
<keyword evidence="2" id="KW-1185">Reference proteome</keyword>
<protein>
    <recommendedName>
        <fullName evidence="3">Rad50/SbcC-type AAA domain-containing protein</fullName>
    </recommendedName>
</protein>
<reference evidence="1 2" key="1">
    <citation type="submission" date="2018-06" db="EMBL/GenBank/DDBJ databases">
        <title>The draft genome sequences of strains SCU63 and S1.</title>
        <authorList>
            <person name="Gan L."/>
        </authorList>
    </citation>
    <scope>NUCLEOTIDE SEQUENCE [LARGE SCALE GENOMIC DNA]</scope>
    <source>
        <strain evidence="1 2">SCU63</strain>
    </source>
</reference>
<sequence length="480" mass="55683">MIINYLEIEYDGIQKKFEFDNKFNLIWSNKNSVGKSTMLRYLFYSLGYNVPGTKKIKFHKSKVTCSFKTEKGTFQARRVNDFINLKVNETDNYTFVLPEDEMQLHSIIWGTANIYILQNLLGAIYMDQDKGWTLLNRGIVIGSIRFNIEELIQGLANRDVSELQGKRQAIETELKKYRQLQNLIHYKEHLSKASKNIAFPDYPSELENKIQLLIFDKNELEINLKSLEEVKKENMNFTNFIEKMKLLVSDPETGITIPVTKETITHFSDNQTYIDTRYSMIKVKLATTNKELTKLNLELNASRNLLDIQSEIEKFDNQIANIDINPKRIEKIIDELTKKSKELKKEINNQIIVNNSIVTNLHNTISKYAKKLGVDDVIDPKTDYIFTSDLKSLSGAVLHKIVFSFKMAYIIEIQKVLDIKLPIVLDSPSGREVDQENIKETMNILMEDFSENQVILASIFTYKNLSPLKTIQIKNTLFEE</sequence>
<evidence type="ECO:0000313" key="1">
    <source>
        <dbReference type="EMBL" id="RAZ73511.1"/>
    </source>
</evidence>
<organism evidence="1 2">
    <name type="scientific">Planococcus halotolerans</name>
    <dbReference type="NCBI Taxonomy" id="2233542"/>
    <lineage>
        <taxon>Bacteria</taxon>
        <taxon>Bacillati</taxon>
        <taxon>Bacillota</taxon>
        <taxon>Bacilli</taxon>
        <taxon>Bacillales</taxon>
        <taxon>Caryophanaceae</taxon>
        <taxon>Planococcus</taxon>
    </lineage>
</organism>
<evidence type="ECO:0008006" key="3">
    <source>
        <dbReference type="Google" id="ProtNLM"/>
    </source>
</evidence>
<accession>A0A365KK53</accession>
<dbReference type="RefSeq" id="WP_112224907.1">
    <property type="nucleotide sequence ID" value="NZ_QLZR01000010.1"/>
</dbReference>
<dbReference type="EMBL" id="QLZR01000010">
    <property type="protein sequence ID" value="RAZ73511.1"/>
    <property type="molecule type" value="Genomic_DNA"/>
</dbReference>
<dbReference type="AlphaFoldDB" id="A0A365KK53"/>
<comment type="caution">
    <text evidence="1">The sequence shown here is derived from an EMBL/GenBank/DDBJ whole genome shotgun (WGS) entry which is preliminary data.</text>
</comment>